<gene>
    <name evidence="5" type="ORF">ACH49W_22775</name>
</gene>
<dbReference type="RefSeq" id="WP_397093548.1">
    <property type="nucleotide sequence ID" value="NZ_JBIRYO010000015.1"/>
</dbReference>
<keyword evidence="4" id="KW-1015">Disulfide bond</keyword>
<proteinExistence type="inferred from homology"/>
<dbReference type="PANTHER" id="PTHR33630:SF9">
    <property type="entry name" value="CUTINASE 4"/>
    <property type="match status" value="1"/>
</dbReference>
<dbReference type="InterPro" id="IPR000675">
    <property type="entry name" value="Cutinase/axe"/>
</dbReference>
<comment type="similarity">
    <text evidence="1">Belongs to the cutinase family.</text>
</comment>
<dbReference type="InterPro" id="IPR029058">
    <property type="entry name" value="AB_hydrolase_fold"/>
</dbReference>
<accession>A0ABW7X532</accession>
<keyword evidence="3" id="KW-0378">Hydrolase</keyword>
<keyword evidence="6" id="KW-1185">Reference proteome</keyword>
<evidence type="ECO:0000256" key="2">
    <source>
        <dbReference type="ARBA" id="ARBA00022487"/>
    </source>
</evidence>
<comment type="caution">
    <text evidence="5">The sequence shown here is derived from an EMBL/GenBank/DDBJ whole genome shotgun (WGS) entry which is preliminary data.</text>
</comment>
<dbReference type="EMBL" id="JBIRYO010000015">
    <property type="protein sequence ID" value="MFI2476213.1"/>
    <property type="molecule type" value="Genomic_DNA"/>
</dbReference>
<evidence type="ECO:0000256" key="3">
    <source>
        <dbReference type="ARBA" id="ARBA00022801"/>
    </source>
</evidence>
<evidence type="ECO:0000256" key="1">
    <source>
        <dbReference type="ARBA" id="ARBA00007534"/>
    </source>
</evidence>
<dbReference type="SUPFAM" id="SSF53474">
    <property type="entry name" value="alpha/beta-Hydrolases"/>
    <property type="match status" value="1"/>
</dbReference>
<evidence type="ECO:0000313" key="6">
    <source>
        <dbReference type="Proteomes" id="UP001611415"/>
    </source>
</evidence>
<dbReference type="Gene3D" id="3.40.50.1820">
    <property type="entry name" value="alpha/beta hydrolase"/>
    <property type="match status" value="1"/>
</dbReference>
<reference evidence="5 6" key="1">
    <citation type="submission" date="2024-10" db="EMBL/GenBank/DDBJ databases">
        <title>The Natural Products Discovery Center: Release of the First 8490 Sequenced Strains for Exploring Actinobacteria Biosynthetic Diversity.</title>
        <authorList>
            <person name="Kalkreuter E."/>
            <person name="Kautsar S.A."/>
            <person name="Yang D."/>
            <person name="Bader C.D."/>
            <person name="Teijaro C.N."/>
            <person name="Fluegel L."/>
            <person name="Davis C.M."/>
            <person name="Simpson J.R."/>
            <person name="Lauterbach L."/>
            <person name="Steele A.D."/>
            <person name="Gui C."/>
            <person name="Meng S."/>
            <person name="Li G."/>
            <person name="Viehrig K."/>
            <person name="Ye F."/>
            <person name="Su P."/>
            <person name="Kiefer A.F."/>
            <person name="Nichols A."/>
            <person name="Cepeda A.J."/>
            <person name="Yan W."/>
            <person name="Fan B."/>
            <person name="Jiang Y."/>
            <person name="Adhikari A."/>
            <person name="Zheng C.-J."/>
            <person name="Schuster L."/>
            <person name="Cowan T.M."/>
            <person name="Smanski M.J."/>
            <person name="Chevrette M.G."/>
            <person name="De Carvalho L.P.S."/>
            <person name="Shen B."/>
        </authorList>
    </citation>
    <scope>NUCLEOTIDE SEQUENCE [LARGE SCALE GENOMIC DNA]</scope>
    <source>
        <strain evidence="5 6">NPDC019275</strain>
    </source>
</reference>
<dbReference type="Proteomes" id="UP001611415">
    <property type="component" value="Unassembled WGS sequence"/>
</dbReference>
<dbReference type="Pfam" id="PF01083">
    <property type="entry name" value="Cutinase"/>
    <property type="match status" value="1"/>
</dbReference>
<name>A0ABW7X532_9NOCA</name>
<evidence type="ECO:0000256" key="4">
    <source>
        <dbReference type="ARBA" id="ARBA00023157"/>
    </source>
</evidence>
<evidence type="ECO:0000313" key="5">
    <source>
        <dbReference type="EMBL" id="MFI2476213.1"/>
    </source>
</evidence>
<organism evidence="5 6">
    <name type="scientific">Nocardia xishanensis</name>
    <dbReference type="NCBI Taxonomy" id="238964"/>
    <lineage>
        <taxon>Bacteria</taxon>
        <taxon>Bacillati</taxon>
        <taxon>Actinomycetota</taxon>
        <taxon>Actinomycetes</taxon>
        <taxon>Mycobacteriales</taxon>
        <taxon>Nocardiaceae</taxon>
        <taxon>Nocardia</taxon>
    </lineage>
</organism>
<dbReference type="PANTHER" id="PTHR33630">
    <property type="entry name" value="CUTINASE RV1984C-RELATED-RELATED"/>
    <property type="match status" value="1"/>
</dbReference>
<protein>
    <submittedName>
        <fullName evidence="5">Cutinase family protein</fullName>
    </submittedName>
</protein>
<dbReference type="SMART" id="SM01110">
    <property type="entry name" value="Cutinase"/>
    <property type="match status" value="1"/>
</dbReference>
<sequence>MNRSARVAAASDRVRAVPLLLVAAVIAVVTSVVPGGRAAADDGCPAVAGVFLPGTWETNPWADETAPVGMLAPLATALSAGLGDSFDFRFPAYEAAAFDRMPYGDSKATGVAAASRAVTDFGRDCPATKFVLAGYSQGADAMGDLAAEIGCTGAPVAADRVLAVGLIADPRQGTGGATLVGPPVPGQGIAGPRPSGFCAVSAVTAQICATKDRYCSTDAATHPLLASLGRLLAQPSAADPATANDAATAALNTLLASDFGDVRLAELPAAIDRLGGYGAPGTNAARLAAAAGGLSATLRPLRELAGWMSEHPTARVDLAAGAAGSPERLAAAVLDGVARSDIAAALDALDAIAEPDRESTLAPRVVVGQVLDATAPLLELVRTESEEALRAAWRVLAERWPSVLIGRIAAVASDSVHFAARLPAIGEALGRLAAMIGAGVDFTTVVRELYDLVARLNSAFAPLVGTVRDDLREVSRLLGLIPDDSGAVHVAAQLVRALAEIDTPALVDQVSRLQDDLSGVVQAVGAGAAPLDIAARLNAVLPTLFGFVTLAAHDLTGAAGAELHRLTRNVLGAVGGQGPDALLRLISEALSATVFVTSGAHQSYGHYVIDADGRTAVDWLAQWFLDRADTE</sequence>
<keyword evidence="2" id="KW-0719">Serine esterase</keyword>